<sequence>MSRLEEHSPAVVYVAGPYSAPDEEGLLAHIKAAISFGLEVQALGFLPLVPHVAILPVDDTEAGYEQATAECFELLSRCDALILMPTWQESPGARREREFAEKFGLPVFTSLEALRDMAKLMGAGDAIK</sequence>
<organism evidence="1">
    <name type="scientific">mine drainage metagenome</name>
    <dbReference type="NCBI Taxonomy" id="410659"/>
    <lineage>
        <taxon>unclassified sequences</taxon>
        <taxon>metagenomes</taxon>
        <taxon>ecological metagenomes</taxon>
    </lineage>
</organism>
<dbReference type="InterPro" id="IPR025518">
    <property type="entry name" value="DUF4406"/>
</dbReference>
<evidence type="ECO:0008006" key="2">
    <source>
        <dbReference type="Google" id="ProtNLM"/>
    </source>
</evidence>
<accession>A0A1J5P799</accession>
<proteinExistence type="predicted"/>
<dbReference type="Gene3D" id="3.40.50.10400">
    <property type="entry name" value="Hypothetical protein PA1492"/>
    <property type="match status" value="1"/>
</dbReference>
<dbReference type="EMBL" id="MLJW01006157">
    <property type="protein sequence ID" value="OIQ67094.1"/>
    <property type="molecule type" value="Genomic_DNA"/>
</dbReference>
<dbReference type="Pfam" id="PF14359">
    <property type="entry name" value="DUF4406"/>
    <property type="match status" value="1"/>
</dbReference>
<comment type="caution">
    <text evidence="1">The sequence shown here is derived from an EMBL/GenBank/DDBJ whole genome shotgun (WGS) entry which is preliminary data.</text>
</comment>
<dbReference type="AlphaFoldDB" id="A0A1J5P799"/>
<reference evidence="1" key="1">
    <citation type="submission" date="2016-10" db="EMBL/GenBank/DDBJ databases">
        <title>Sequence of Gallionella enrichment culture.</title>
        <authorList>
            <person name="Poehlein A."/>
            <person name="Muehling M."/>
            <person name="Daniel R."/>
        </authorList>
    </citation>
    <scope>NUCLEOTIDE SEQUENCE</scope>
</reference>
<dbReference type="SUPFAM" id="SSF52309">
    <property type="entry name" value="N-(deoxy)ribosyltransferase-like"/>
    <property type="match status" value="1"/>
</dbReference>
<gene>
    <name evidence="1" type="ORF">GALL_513310</name>
</gene>
<protein>
    <recommendedName>
        <fullName evidence="2">Nucleoside 2-deoxyribosyltransferase</fullName>
    </recommendedName>
</protein>
<name>A0A1J5P799_9ZZZZ</name>
<evidence type="ECO:0000313" key="1">
    <source>
        <dbReference type="EMBL" id="OIQ67094.1"/>
    </source>
</evidence>